<dbReference type="Pfam" id="PF03885">
    <property type="entry name" value="DUF327"/>
    <property type="match status" value="1"/>
</dbReference>
<protein>
    <submittedName>
        <fullName evidence="2">YaaR family protein</fullName>
    </submittedName>
</protein>
<proteinExistence type="predicted"/>
<dbReference type="EMBL" id="JAFELM010000005">
    <property type="protein sequence ID" value="MBM6616220.1"/>
    <property type="molecule type" value="Genomic_DNA"/>
</dbReference>
<accession>A0ABS2DCM7</accession>
<reference evidence="2 3" key="1">
    <citation type="submission" date="2021-02" db="EMBL/GenBank/DDBJ databases">
        <title>Bacillus sp. RD4P76, an endophyte from a halophyte.</title>
        <authorList>
            <person name="Sun J.-Q."/>
        </authorList>
    </citation>
    <scope>NUCLEOTIDE SEQUENCE [LARGE SCALE GENOMIC DNA]</scope>
    <source>
        <strain evidence="2 3">RD4P76</strain>
    </source>
</reference>
<dbReference type="Proteomes" id="UP001518925">
    <property type="component" value="Unassembled WGS sequence"/>
</dbReference>
<dbReference type="SUPFAM" id="SSF158397">
    <property type="entry name" value="TM1646-like"/>
    <property type="match status" value="1"/>
</dbReference>
<comment type="caution">
    <text evidence="2">The sequence shown here is derived from an EMBL/GenBank/DDBJ whole genome shotgun (WGS) entry which is preliminary data.</text>
</comment>
<dbReference type="InterPro" id="IPR005585">
    <property type="entry name" value="DUF327"/>
</dbReference>
<name>A0ABS2DCM7_9BACI</name>
<dbReference type="InterPro" id="IPR024042">
    <property type="entry name" value="TM1646-like_dom_sf"/>
</dbReference>
<keyword evidence="3" id="KW-1185">Reference proteome</keyword>
<sequence>MKINQELRPTIEKARTESKLQSTSTPRFGELVQKQENKLHMEQLHKLMSEIHGQGDRLARSQNFKDLAKYKGLVKKYVKQAVDFGMNLKQSHSWTADGHSRTLKIVEQVDKKLVELTDEVVKKEKNAIGILGKIGEIKGLLINIYT</sequence>
<organism evidence="2 3">
    <name type="scientific">Bacillus suaedaesalsae</name>
    <dbReference type="NCBI Taxonomy" id="2810349"/>
    <lineage>
        <taxon>Bacteria</taxon>
        <taxon>Bacillati</taxon>
        <taxon>Bacillota</taxon>
        <taxon>Bacilli</taxon>
        <taxon>Bacillales</taxon>
        <taxon>Bacillaceae</taxon>
        <taxon>Bacillus</taxon>
    </lineage>
</organism>
<dbReference type="RefSeq" id="WP_204201612.1">
    <property type="nucleotide sequence ID" value="NZ_JAFELM010000005.1"/>
</dbReference>
<feature type="compositionally biased region" description="Basic and acidic residues" evidence="1">
    <location>
        <begin position="9"/>
        <end position="18"/>
    </location>
</feature>
<gene>
    <name evidence="2" type="ORF">JR050_00785</name>
</gene>
<evidence type="ECO:0000313" key="2">
    <source>
        <dbReference type="EMBL" id="MBM6616220.1"/>
    </source>
</evidence>
<dbReference type="Gene3D" id="1.20.120.490">
    <property type="entry name" value="Hypothetical protein TM1646-like domain"/>
    <property type="match status" value="1"/>
</dbReference>
<evidence type="ECO:0000256" key="1">
    <source>
        <dbReference type="SAM" id="MobiDB-lite"/>
    </source>
</evidence>
<evidence type="ECO:0000313" key="3">
    <source>
        <dbReference type="Proteomes" id="UP001518925"/>
    </source>
</evidence>
<feature type="region of interest" description="Disordered" evidence="1">
    <location>
        <begin position="1"/>
        <end position="24"/>
    </location>
</feature>